<dbReference type="OrthoDB" id="9815027at2"/>
<reference evidence="1 2" key="1">
    <citation type="journal article" date="2010" name="Int. J. Syst. Evol. Microbiol.">
        <title>Vagococcus penaei sp. nov., isolated from spoilage microbiota of cooked shrimp (Penaeus vannamei).</title>
        <authorList>
            <person name="Jaffres E."/>
            <person name="Prevost H."/>
            <person name="Rossero A."/>
            <person name="Joffraud J.J."/>
            <person name="Dousset X."/>
        </authorList>
    </citation>
    <scope>NUCLEOTIDE SEQUENCE [LARGE SCALE GENOMIC DNA]</scope>
    <source>
        <strain evidence="1 2">CD276</strain>
    </source>
</reference>
<dbReference type="Gene3D" id="2.30.40.10">
    <property type="entry name" value="Urease, subunit C, domain 1"/>
    <property type="match status" value="1"/>
</dbReference>
<dbReference type="EMBL" id="CP019609">
    <property type="protein sequence ID" value="AQP53585.1"/>
    <property type="molecule type" value="Genomic_DNA"/>
</dbReference>
<dbReference type="CDD" id="cd01293">
    <property type="entry name" value="Bact_CD"/>
    <property type="match status" value="1"/>
</dbReference>
<dbReference type="SUPFAM" id="SSF51556">
    <property type="entry name" value="Metallo-dependent hydrolases"/>
    <property type="match status" value="1"/>
</dbReference>
<dbReference type="GO" id="GO:0016814">
    <property type="term" value="F:hydrolase activity, acting on carbon-nitrogen (but not peptide) bonds, in cyclic amidines"/>
    <property type="evidence" value="ECO:0007669"/>
    <property type="project" value="TreeGrafter"/>
</dbReference>
<keyword evidence="2" id="KW-1185">Reference proteome</keyword>
<dbReference type="AlphaFoldDB" id="A0A1Q2D5L9"/>
<name>A0A1Q2D5L9_9ENTE</name>
<dbReference type="Gene3D" id="3.20.20.140">
    <property type="entry name" value="Metal-dependent hydrolases"/>
    <property type="match status" value="1"/>
</dbReference>
<protein>
    <submittedName>
        <fullName evidence="1">Deaminase</fullName>
    </submittedName>
</protein>
<dbReference type="Pfam" id="PF07969">
    <property type="entry name" value="Amidohydro_3"/>
    <property type="match status" value="1"/>
</dbReference>
<proteinExistence type="predicted"/>
<accession>A0A1Q2D5L9</accession>
<dbReference type="Proteomes" id="UP000188246">
    <property type="component" value="Chromosome"/>
</dbReference>
<dbReference type="InterPro" id="IPR011059">
    <property type="entry name" value="Metal-dep_hydrolase_composite"/>
</dbReference>
<organism evidence="1 2">
    <name type="scientific">Vagococcus penaei</name>
    <dbReference type="NCBI Taxonomy" id="633807"/>
    <lineage>
        <taxon>Bacteria</taxon>
        <taxon>Bacillati</taxon>
        <taxon>Bacillota</taxon>
        <taxon>Bacilli</taxon>
        <taxon>Lactobacillales</taxon>
        <taxon>Enterococcaceae</taxon>
        <taxon>Vagococcus</taxon>
    </lineage>
</organism>
<dbReference type="STRING" id="633807.BW732_04630"/>
<evidence type="ECO:0000313" key="1">
    <source>
        <dbReference type="EMBL" id="AQP53585.1"/>
    </source>
</evidence>
<evidence type="ECO:0000313" key="2">
    <source>
        <dbReference type="Proteomes" id="UP000188246"/>
    </source>
</evidence>
<dbReference type="RefSeq" id="WP_077275675.1">
    <property type="nucleotide sequence ID" value="NZ_CP019609.1"/>
</dbReference>
<dbReference type="InterPro" id="IPR032466">
    <property type="entry name" value="Metal_Hydrolase"/>
</dbReference>
<dbReference type="PANTHER" id="PTHR32027">
    <property type="entry name" value="CYTOSINE DEAMINASE"/>
    <property type="match status" value="1"/>
</dbReference>
<dbReference type="PANTHER" id="PTHR32027:SF9">
    <property type="entry name" value="BLL3847 PROTEIN"/>
    <property type="match status" value="1"/>
</dbReference>
<dbReference type="InterPro" id="IPR013108">
    <property type="entry name" value="Amidohydro_3"/>
</dbReference>
<gene>
    <name evidence="1" type="ORF">BW732_04630</name>
</gene>
<dbReference type="KEGG" id="vpi:BW732_04630"/>
<sequence length="412" mass="45808">MKQQRLDNVAFELAHERDEFGLMQPVTDLFSIVIDSQGKVTSIQLMAEQRSLDFTGEVHDLQGALATPTLKDMHNHLDKTYMTLGWRASLPVNNLKERLAAEATELPLLAASTKERAGQMIDTLMHRGVSHIRTHVNIDPYIGLKNLEGVLAAIESYRDVMTFDIVAFPQHGLLRDGMPELMREALRSGATMVGGLDPGGIDFAVERSLDTIMDLATAFDVDVDIHLHDRGRLGTYTYVTWLDLVEENKYQGRSAISHGFALGDVSLAEQNELIKRMFEQQVTLMSTIPIGQKKALPPIDKLRAANANVFLGCDGFFDSWSSYVSSDLLGKAANFCQLTGKMTEVDISRTIDLVTGGCKVYQDNQEPWLKVGEKANLLLTESTSTAELIARQPQKRTVILNGQWVKPVIKSY</sequence>
<dbReference type="InterPro" id="IPR052349">
    <property type="entry name" value="Metallo-hydrolase_Enzymes"/>
</dbReference>